<dbReference type="CDD" id="cd00096">
    <property type="entry name" value="Ig"/>
    <property type="match status" value="1"/>
</dbReference>
<dbReference type="InterPro" id="IPR013098">
    <property type="entry name" value="Ig_I-set"/>
</dbReference>
<dbReference type="SMART" id="SM00408">
    <property type="entry name" value="IGc2"/>
    <property type="match status" value="2"/>
</dbReference>
<keyword evidence="7" id="KW-1185">Reference proteome</keyword>
<feature type="region of interest" description="Disordered" evidence="4">
    <location>
        <begin position="183"/>
        <end position="298"/>
    </location>
</feature>
<protein>
    <recommendedName>
        <fullName evidence="5">Ig-like domain-containing protein</fullName>
    </recommendedName>
</protein>
<dbReference type="InterPro" id="IPR003598">
    <property type="entry name" value="Ig_sub2"/>
</dbReference>
<dbReference type="Pfam" id="PF07679">
    <property type="entry name" value="I-set"/>
    <property type="match status" value="2"/>
</dbReference>
<accession>A0A182SLV7</accession>
<keyword evidence="2" id="KW-1015">Disulfide bond</keyword>
<feature type="domain" description="Ig-like" evidence="5">
    <location>
        <begin position="285"/>
        <end position="403"/>
    </location>
</feature>
<dbReference type="FunFam" id="2.60.40.10:FF:000107">
    <property type="entry name" value="Myosin, light chain kinase a"/>
    <property type="match status" value="1"/>
</dbReference>
<feature type="compositionally biased region" description="Low complexity" evidence="4">
    <location>
        <begin position="194"/>
        <end position="225"/>
    </location>
</feature>
<evidence type="ECO:0000256" key="3">
    <source>
        <dbReference type="ARBA" id="ARBA00023319"/>
    </source>
</evidence>
<dbReference type="InterPro" id="IPR036179">
    <property type="entry name" value="Ig-like_dom_sf"/>
</dbReference>
<dbReference type="VEuPathDB" id="VectorBase:AMAM009356"/>
<dbReference type="SMART" id="SM00409">
    <property type="entry name" value="IG"/>
    <property type="match status" value="2"/>
</dbReference>
<name>A0A182SLV7_9DIPT</name>
<keyword evidence="3" id="KW-0393">Immunoglobulin domain</keyword>
<dbReference type="PANTHER" id="PTHR13817:SF166">
    <property type="entry name" value="NEURONAL IGCAM-RELATED"/>
    <property type="match status" value="1"/>
</dbReference>
<feature type="region of interest" description="Disordered" evidence="4">
    <location>
        <begin position="19"/>
        <end position="60"/>
    </location>
</feature>
<dbReference type="PANTHER" id="PTHR13817">
    <property type="entry name" value="TITIN"/>
    <property type="match status" value="1"/>
</dbReference>
<dbReference type="FunFam" id="2.60.40.10:FF:000032">
    <property type="entry name" value="palladin isoform X1"/>
    <property type="match status" value="1"/>
</dbReference>
<sequence length="423" mass="46430">EEFDPSVWKSIDSLELQLQQQAEAEAKPSAKEKEKAKSRESSRRESTQEMTERERDLEWQRQRQMMRPPLVISHLKARAAPKGSTVKLTCTISGPGITVRWLKNGNPIEKSTKHTFKVSEGLLSLEIKDIDNVDAGEYCCMIKNKNGETSTSTTLTVYENYETKPTPPTFISIKDDVSLEDKQQAPAVVAGEGQQTVEAAPAEQPAAAAAPVGEAPATETVSSEAAPPPSDAPQPPPPSQPQEPPPVAAEAAAEEQPAAPSGEEGEAPAAPPEAGGHAKHRRLAPEKSPSPPPIGGDMARYYHKKILHQRDKLQWSVHLTNRAIVAGHRLKLMCCAMGFDPTLEWFKDGQPVEYDDHIVDMNDMHRGAYGCLWVNDVTVKDAGEYKCKAKNEMEEIETVCKLTVVEPVTTVQTFAPTFVRMVR</sequence>
<evidence type="ECO:0000256" key="4">
    <source>
        <dbReference type="SAM" id="MobiDB-lite"/>
    </source>
</evidence>
<reference evidence="7" key="1">
    <citation type="submission" date="2013-09" db="EMBL/GenBank/DDBJ databases">
        <title>The Genome Sequence of Anopheles maculatus species B.</title>
        <authorList>
            <consortium name="The Broad Institute Genomics Platform"/>
            <person name="Neafsey D.E."/>
            <person name="Besansky N."/>
            <person name="Howell P."/>
            <person name="Walton C."/>
            <person name="Young S.K."/>
            <person name="Zeng Q."/>
            <person name="Gargeya S."/>
            <person name="Fitzgerald M."/>
            <person name="Haas B."/>
            <person name="Abouelleil A."/>
            <person name="Allen A.W."/>
            <person name="Alvarado L."/>
            <person name="Arachchi H.M."/>
            <person name="Berlin A.M."/>
            <person name="Chapman S.B."/>
            <person name="Gainer-Dewar J."/>
            <person name="Goldberg J."/>
            <person name="Griggs A."/>
            <person name="Gujja S."/>
            <person name="Hansen M."/>
            <person name="Howarth C."/>
            <person name="Imamovic A."/>
            <person name="Ireland A."/>
            <person name="Larimer J."/>
            <person name="McCowan C."/>
            <person name="Murphy C."/>
            <person name="Pearson M."/>
            <person name="Poon T.W."/>
            <person name="Priest M."/>
            <person name="Roberts A."/>
            <person name="Saif S."/>
            <person name="Shea T."/>
            <person name="Sisk P."/>
            <person name="Sykes S."/>
            <person name="Wortman J."/>
            <person name="Nusbaum C."/>
            <person name="Birren B."/>
        </authorList>
    </citation>
    <scope>NUCLEOTIDE SEQUENCE [LARGE SCALE GENOMIC DNA]</scope>
    <source>
        <strain evidence="7">maculatus3</strain>
    </source>
</reference>
<feature type="domain" description="Ig-like" evidence="5">
    <location>
        <begin position="68"/>
        <end position="156"/>
    </location>
</feature>
<dbReference type="InterPro" id="IPR007110">
    <property type="entry name" value="Ig-like_dom"/>
</dbReference>
<dbReference type="InterPro" id="IPR003599">
    <property type="entry name" value="Ig_sub"/>
</dbReference>
<proteinExistence type="predicted"/>
<dbReference type="SUPFAM" id="SSF48726">
    <property type="entry name" value="Immunoglobulin"/>
    <property type="match status" value="2"/>
</dbReference>
<evidence type="ECO:0000313" key="7">
    <source>
        <dbReference type="Proteomes" id="UP000075901"/>
    </source>
</evidence>
<dbReference type="PROSITE" id="PS50835">
    <property type="entry name" value="IG_LIKE"/>
    <property type="match status" value="2"/>
</dbReference>
<dbReference type="InterPro" id="IPR013783">
    <property type="entry name" value="Ig-like_fold"/>
</dbReference>
<evidence type="ECO:0000259" key="5">
    <source>
        <dbReference type="PROSITE" id="PS50835"/>
    </source>
</evidence>
<dbReference type="Gene3D" id="2.60.40.10">
    <property type="entry name" value="Immunoglobulins"/>
    <property type="match status" value="2"/>
</dbReference>
<organism evidence="6 7">
    <name type="scientific">Anopheles maculatus</name>
    <dbReference type="NCBI Taxonomy" id="74869"/>
    <lineage>
        <taxon>Eukaryota</taxon>
        <taxon>Metazoa</taxon>
        <taxon>Ecdysozoa</taxon>
        <taxon>Arthropoda</taxon>
        <taxon>Hexapoda</taxon>
        <taxon>Insecta</taxon>
        <taxon>Pterygota</taxon>
        <taxon>Neoptera</taxon>
        <taxon>Endopterygota</taxon>
        <taxon>Diptera</taxon>
        <taxon>Nematocera</taxon>
        <taxon>Culicoidea</taxon>
        <taxon>Culicidae</taxon>
        <taxon>Anophelinae</taxon>
        <taxon>Anopheles</taxon>
        <taxon>Anopheles maculatus group</taxon>
    </lineage>
</organism>
<dbReference type="EnsemblMetazoa" id="AMAM009356-RA">
    <property type="protein sequence ID" value="AMAM009356-PA"/>
    <property type="gene ID" value="AMAM009356"/>
</dbReference>
<feature type="compositionally biased region" description="Basic and acidic residues" evidence="4">
    <location>
        <begin position="24"/>
        <end position="60"/>
    </location>
</feature>
<evidence type="ECO:0000256" key="1">
    <source>
        <dbReference type="ARBA" id="ARBA00022737"/>
    </source>
</evidence>
<evidence type="ECO:0000313" key="6">
    <source>
        <dbReference type="EnsemblMetazoa" id="AMAM009356-PA"/>
    </source>
</evidence>
<dbReference type="InterPro" id="IPR050964">
    <property type="entry name" value="Striated_Muscle_Regulatory"/>
</dbReference>
<evidence type="ECO:0000256" key="2">
    <source>
        <dbReference type="ARBA" id="ARBA00023157"/>
    </source>
</evidence>
<reference evidence="6" key="2">
    <citation type="submission" date="2020-05" db="UniProtKB">
        <authorList>
            <consortium name="EnsemblMetazoa"/>
        </authorList>
    </citation>
    <scope>IDENTIFICATION</scope>
    <source>
        <strain evidence="6">maculatus3</strain>
    </source>
</reference>
<keyword evidence="1" id="KW-0677">Repeat</keyword>
<dbReference type="Proteomes" id="UP000075901">
    <property type="component" value="Unassembled WGS sequence"/>
</dbReference>
<feature type="compositionally biased region" description="Pro residues" evidence="4">
    <location>
        <begin position="226"/>
        <end position="247"/>
    </location>
</feature>
<dbReference type="AlphaFoldDB" id="A0A182SLV7"/>
<feature type="compositionally biased region" description="Low complexity" evidence="4">
    <location>
        <begin position="248"/>
        <end position="262"/>
    </location>
</feature>